<evidence type="ECO:0000313" key="2">
    <source>
        <dbReference type="Proteomes" id="UP000789366"/>
    </source>
</evidence>
<reference evidence="1" key="1">
    <citation type="submission" date="2021-06" db="EMBL/GenBank/DDBJ databases">
        <authorList>
            <person name="Kallberg Y."/>
            <person name="Tangrot J."/>
            <person name="Rosling A."/>
        </authorList>
    </citation>
    <scope>NUCLEOTIDE SEQUENCE</scope>
    <source>
        <strain evidence="1">28 12/20/2015</strain>
    </source>
</reference>
<sequence length="154" mass="17973">TLISSCPNITYLGFSMIKLSAQFLNLIGCLRNLQFLSLYWIVDGSEEEMKTSIMKFAKILPSSLHYLDLYDSSNIYADVFLDHCNAPLKKLLLKIDYKDKKAMDTLIRFCIRKKTLDNVYIHDLFNDVKLNELKNVLKDYVKLVTYYHQIVVDC</sequence>
<dbReference type="EMBL" id="CAJVPW010035137">
    <property type="protein sequence ID" value="CAG8735055.1"/>
    <property type="molecule type" value="Genomic_DNA"/>
</dbReference>
<comment type="caution">
    <text evidence="1">The sequence shown here is derived from an EMBL/GenBank/DDBJ whole genome shotgun (WGS) entry which is preliminary data.</text>
</comment>
<organism evidence="1 2">
    <name type="scientific">Cetraspora pellucida</name>
    <dbReference type="NCBI Taxonomy" id="1433469"/>
    <lineage>
        <taxon>Eukaryota</taxon>
        <taxon>Fungi</taxon>
        <taxon>Fungi incertae sedis</taxon>
        <taxon>Mucoromycota</taxon>
        <taxon>Glomeromycotina</taxon>
        <taxon>Glomeromycetes</taxon>
        <taxon>Diversisporales</taxon>
        <taxon>Gigasporaceae</taxon>
        <taxon>Cetraspora</taxon>
    </lineage>
</organism>
<evidence type="ECO:0000313" key="1">
    <source>
        <dbReference type="EMBL" id="CAG8735055.1"/>
    </source>
</evidence>
<proteinExistence type="predicted"/>
<accession>A0ACA9Q431</accession>
<feature type="non-terminal residue" evidence="1">
    <location>
        <position position="1"/>
    </location>
</feature>
<dbReference type="Proteomes" id="UP000789366">
    <property type="component" value="Unassembled WGS sequence"/>
</dbReference>
<gene>
    <name evidence="1" type="ORF">SPELUC_LOCUS13390</name>
</gene>
<name>A0ACA9Q431_9GLOM</name>
<keyword evidence="2" id="KW-1185">Reference proteome</keyword>
<protein>
    <submittedName>
        <fullName evidence="1">10270_t:CDS:1</fullName>
    </submittedName>
</protein>